<dbReference type="EMBL" id="BSXU01002474">
    <property type="protein sequence ID" value="GMG37858.1"/>
    <property type="molecule type" value="Genomic_DNA"/>
</dbReference>
<feature type="region of interest" description="Disordered" evidence="1">
    <location>
        <begin position="1"/>
        <end position="66"/>
    </location>
</feature>
<evidence type="ECO:0000313" key="2">
    <source>
        <dbReference type="EMBL" id="GMG37858.1"/>
    </source>
</evidence>
<reference evidence="2" key="1">
    <citation type="submission" date="2023-04" db="EMBL/GenBank/DDBJ databases">
        <title>Ambrosiozyma monospora NBRC 1965.</title>
        <authorList>
            <person name="Ichikawa N."/>
            <person name="Sato H."/>
            <person name="Tonouchi N."/>
        </authorList>
    </citation>
    <scope>NUCLEOTIDE SEQUENCE</scope>
    <source>
        <strain evidence="2">NBRC 1965</strain>
    </source>
</reference>
<evidence type="ECO:0000313" key="3">
    <source>
        <dbReference type="Proteomes" id="UP001165063"/>
    </source>
</evidence>
<protein>
    <submittedName>
        <fullName evidence="2">Unnamed protein product</fullName>
    </submittedName>
</protein>
<proteinExistence type="predicted"/>
<feature type="compositionally biased region" description="Low complexity" evidence="1">
    <location>
        <begin position="147"/>
        <end position="157"/>
    </location>
</feature>
<accession>A0A9W6YYC4</accession>
<dbReference type="Proteomes" id="UP001165063">
    <property type="component" value="Unassembled WGS sequence"/>
</dbReference>
<gene>
    <name evidence="2" type="ORF">Amon01_000487500</name>
</gene>
<feature type="compositionally biased region" description="Polar residues" evidence="1">
    <location>
        <begin position="135"/>
        <end position="146"/>
    </location>
</feature>
<comment type="caution">
    <text evidence="2">The sequence shown here is derived from an EMBL/GenBank/DDBJ whole genome shotgun (WGS) entry which is preliminary data.</text>
</comment>
<evidence type="ECO:0000256" key="1">
    <source>
        <dbReference type="SAM" id="MobiDB-lite"/>
    </source>
</evidence>
<sequence>MSSNQPTNNSPKNRDSRVISQSRPPLRIASEAGSSTSGSSWQTPAHASAASAPATPEGLQGFPPSSNRVNGLGLGLAHQIIADNLSSNNRGSGLYPSLNDVNSPDNANGTNISAQDQIYNHKSGQQLEQHKLADLNQQGSKSESTPNNFNGNNSPVNYQMANTSAGGNSSSMNPSLYGGLASTLLQQNTAPQPQLQSEPHTPIIQLQQQQQQQQQQNTNDANQITKQLSLQTQREYTQAGVQNGYFIQTSQSAAPTIPNNMYTSYPPRQNTVDMQSQKEIKDHVQTDIKYFTNLLESSSLQQNLNLNPQDTPSGHKLKHYATKAKFFYKWAHENLPFTGRIGHSLQFVLDNELPDLKADLTIWWSNSPSTQPQTVPDLSSNGQKKILPVPVPPIGKFDPVEWTPYYYHMLAEEVANVLLYNLNFTVAMKDLLSDSSSMGNVDEILGSPYKILTTMLPKELQDDDVPGLSQMMH</sequence>
<organism evidence="2 3">
    <name type="scientific">Ambrosiozyma monospora</name>
    <name type="common">Yeast</name>
    <name type="synonym">Endomycopsis monosporus</name>
    <dbReference type="NCBI Taxonomy" id="43982"/>
    <lineage>
        <taxon>Eukaryota</taxon>
        <taxon>Fungi</taxon>
        <taxon>Dikarya</taxon>
        <taxon>Ascomycota</taxon>
        <taxon>Saccharomycotina</taxon>
        <taxon>Pichiomycetes</taxon>
        <taxon>Pichiales</taxon>
        <taxon>Pichiaceae</taxon>
        <taxon>Ambrosiozyma</taxon>
    </lineage>
</organism>
<feature type="region of interest" description="Disordered" evidence="1">
    <location>
        <begin position="126"/>
        <end position="174"/>
    </location>
</feature>
<feature type="compositionally biased region" description="Polar residues" evidence="1">
    <location>
        <begin position="159"/>
        <end position="174"/>
    </location>
</feature>
<dbReference type="AlphaFoldDB" id="A0A9W6YYC4"/>
<feature type="compositionally biased region" description="Polar residues" evidence="1">
    <location>
        <begin position="1"/>
        <end position="11"/>
    </location>
</feature>
<feature type="compositionally biased region" description="Low complexity" evidence="1">
    <location>
        <begin position="29"/>
        <end position="56"/>
    </location>
</feature>
<name>A0A9W6YYC4_AMBMO</name>
<keyword evidence="3" id="KW-1185">Reference proteome</keyword>